<organism evidence="5 6">
    <name type="scientific">Aerophobetes bacterium</name>
    <dbReference type="NCBI Taxonomy" id="2030807"/>
    <lineage>
        <taxon>Bacteria</taxon>
        <taxon>Candidatus Aerophobota</taxon>
    </lineage>
</organism>
<evidence type="ECO:0000256" key="3">
    <source>
        <dbReference type="ARBA" id="ARBA00023014"/>
    </source>
</evidence>
<dbReference type="PROSITE" id="PS00198">
    <property type="entry name" value="4FE4S_FER_1"/>
    <property type="match status" value="2"/>
</dbReference>
<evidence type="ECO:0000313" key="5">
    <source>
        <dbReference type="EMBL" id="TET45166.1"/>
    </source>
</evidence>
<proteinExistence type="predicted"/>
<feature type="domain" description="4Fe-4S ferredoxin-type" evidence="4">
    <location>
        <begin position="195"/>
        <end position="226"/>
    </location>
</feature>
<evidence type="ECO:0000313" key="6">
    <source>
        <dbReference type="Proteomes" id="UP000320679"/>
    </source>
</evidence>
<dbReference type="GO" id="GO:0051536">
    <property type="term" value="F:iron-sulfur cluster binding"/>
    <property type="evidence" value="ECO:0007669"/>
    <property type="project" value="UniProtKB-KW"/>
</dbReference>
<dbReference type="AlphaFoldDB" id="A0A523URI9"/>
<dbReference type="InterPro" id="IPR017900">
    <property type="entry name" value="4Fe4S_Fe_S_CS"/>
</dbReference>
<keyword evidence="1" id="KW-0479">Metal-binding</keyword>
<dbReference type="InterPro" id="IPR009051">
    <property type="entry name" value="Helical_ferredxn"/>
</dbReference>
<accession>A0A523URI9</accession>
<dbReference type="PROSITE" id="PS51379">
    <property type="entry name" value="4FE4S_FER_2"/>
    <property type="match status" value="2"/>
</dbReference>
<dbReference type="Gene3D" id="1.10.1060.10">
    <property type="entry name" value="Alpha-helical ferredoxin"/>
    <property type="match status" value="1"/>
</dbReference>
<dbReference type="EMBL" id="SOJK01000180">
    <property type="protein sequence ID" value="TET45166.1"/>
    <property type="molecule type" value="Genomic_DNA"/>
</dbReference>
<name>A0A523URI9_UNCAE</name>
<comment type="caution">
    <text evidence="5">The sequence shown here is derived from an EMBL/GenBank/DDBJ whole genome shotgun (WGS) entry which is preliminary data.</text>
</comment>
<evidence type="ECO:0000259" key="4">
    <source>
        <dbReference type="PROSITE" id="PS51379"/>
    </source>
</evidence>
<feature type="domain" description="4Fe-4S ferredoxin-type" evidence="4">
    <location>
        <begin position="248"/>
        <end position="278"/>
    </location>
</feature>
<dbReference type="InterPro" id="IPR017896">
    <property type="entry name" value="4Fe4S_Fe-S-bd"/>
</dbReference>
<dbReference type="GO" id="GO:0046872">
    <property type="term" value="F:metal ion binding"/>
    <property type="evidence" value="ECO:0007669"/>
    <property type="project" value="UniProtKB-KW"/>
</dbReference>
<protein>
    <submittedName>
        <fullName evidence="5">4Fe-4S ferredoxin</fullName>
    </submittedName>
</protein>
<evidence type="ECO:0000256" key="1">
    <source>
        <dbReference type="ARBA" id="ARBA00022723"/>
    </source>
</evidence>
<reference evidence="5 6" key="1">
    <citation type="submission" date="2019-03" db="EMBL/GenBank/DDBJ databases">
        <title>Metabolic potential of uncultured bacteria and archaea associated with petroleum seepage in deep-sea sediments.</title>
        <authorList>
            <person name="Dong X."/>
            <person name="Hubert C."/>
        </authorList>
    </citation>
    <scope>NUCLEOTIDE SEQUENCE [LARGE SCALE GENOMIC DNA]</scope>
    <source>
        <strain evidence="5">E29_bin78</strain>
    </source>
</reference>
<sequence>MQEREKELREVAKKLLLEKKVDLIIGYEEGTLPLRTRPVFIQEAGEANRLVWNSRCENSLCSYLKTTKGRVGIVAKGCDIRSIIGLIKEKQVKRENIFIIGVPCSGIIDRKKIEDILEGRELLEGIESDSQIILKGEGLEEKVDKDKLVHASCKSCKYRNPVLYDALIGKEVSQGEGEEYSDVEEFASKSDDERWAYFNDEASRCIRCYACRNVCPACYCPQCFVDQSLPTWFGRTLHPSDTLMFHMIRTLHTAGRCVDCGACSRVCPMNIELRMLNKKAEKDVKELYHYEAGISLEELPPMATFKMDDPQEFIK</sequence>
<gene>
    <name evidence="5" type="ORF">E3J59_04210</name>
</gene>
<evidence type="ECO:0000256" key="2">
    <source>
        <dbReference type="ARBA" id="ARBA00023004"/>
    </source>
</evidence>
<keyword evidence="2" id="KW-0408">Iron</keyword>
<dbReference type="Proteomes" id="UP000320679">
    <property type="component" value="Unassembled WGS sequence"/>
</dbReference>
<dbReference type="SUPFAM" id="SSF46548">
    <property type="entry name" value="alpha-helical ferredoxin"/>
    <property type="match status" value="1"/>
</dbReference>
<keyword evidence="3" id="KW-0411">Iron-sulfur</keyword>